<dbReference type="eggNOG" id="COG2200">
    <property type="taxonomic scope" value="Bacteria"/>
</dbReference>
<dbReference type="STRING" id="204536.SULAZ_1541"/>
<keyword evidence="4" id="KW-1185">Reference proteome</keyword>
<dbReference type="Pfam" id="PF00563">
    <property type="entry name" value="EAL"/>
    <property type="match status" value="1"/>
</dbReference>
<dbReference type="PANTHER" id="PTHR33121:SF70">
    <property type="entry name" value="SIGNALING PROTEIN YKOW"/>
    <property type="match status" value="1"/>
</dbReference>
<dbReference type="Proteomes" id="UP000001369">
    <property type="component" value="Chromosome"/>
</dbReference>
<evidence type="ECO:0000313" key="3">
    <source>
        <dbReference type="EMBL" id="ACN99578.1"/>
    </source>
</evidence>
<dbReference type="InterPro" id="IPR035919">
    <property type="entry name" value="EAL_sf"/>
</dbReference>
<dbReference type="AlphaFoldDB" id="C1DWL9"/>
<proteinExistence type="predicted"/>
<evidence type="ECO:0000313" key="4">
    <source>
        <dbReference type="Proteomes" id="UP000001369"/>
    </source>
</evidence>
<dbReference type="PANTHER" id="PTHR33121">
    <property type="entry name" value="CYCLIC DI-GMP PHOSPHODIESTERASE PDEF"/>
    <property type="match status" value="1"/>
</dbReference>
<dbReference type="KEGG" id="saf:SULAZ_1541"/>
<dbReference type="SMART" id="SM00052">
    <property type="entry name" value="EAL"/>
    <property type="match status" value="1"/>
</dbReference>
<dbReference type="Gene3D" id="3.20.20.450">
    <property type="entry name" value="EAL domain"/>
    <property type="match status" value="1"/>
</dbReference>
<dbReference type="SUPFAM" id="SSF141868">
    <property type="entry name" value="EAL domain-like"/>
    <property type="match status" value="1"/>
</dbReference>
<protein>
    <submittedName>
        <fullName evidence="3">Cyclic diguanylate phosphodiesterase domain protein</fullName>
    </submittedName>
</protein>
<dbReference type="PROSITE" id="PS50883">
    <property type="entry name" value="EAL"/>
    <property type="match status" value="1"/>
</dbReference>
<dbReference type="CDD" id="cd01948">
    <property type="entry name" value="EAL"/>
    <property type="match status" value="1"/>
</dbReference>
<dbReference type="RefSeq" id="WP_012674890.1">
    <property type="nucleotide sequence ID" value="NC_012438.1"/>
</dbReference>
<dbReference type="EMBL" id="CP001229">
    <property type="protein sequence ID" value="ACN99578.1"/>
    <property type="molecule type" value="Genomic_DNA"/>
</dbReference>
<organism evidence="3 4">
    <name type="scientific">Sulfurihydrogenibium azorense (strain DSM 15241 / OCM 825 / Az-Fu1)</name>
    <dbReference type="NCBI Taxonomy" id="204536"/>
    <lineage>
        <taxon>Bacteria</taxon>
        <taxon>Pseudomonadati</taxon>
        <taxon>Aquificota</taxon>
        <taxon>Aquificia</taxon>
        <taxon>Aquificales</taxon>
        <taxon>Hydrogenothermaceae</taxon>
        <taxon>Sulfurihydrogenibium</taxon>
    </lineage>
</organism>
<dbReference type="InterPro" id="IPR050706">
    <property type="entry name" value="Cyclic-di-GMP_PDE-like"/>
</dbReference>
<gene>
    <name evidence="3" type="ordered locus">SULAZ_1541</name>
</gene>
<feature type="domain" description="EAL" evidence="2">
    <location>
        <begin position="1"/>
        <end position="211"/>
    </location>
</feature>
<evidence type="ECO:0000259" key="2">
    <source>
        <dbReference type="PROSITE" id="PS50883"/>
    </source>
</evidence>
<name>C1DWL9_SULAA</name>
<dbReference type="OrthoDB" id="1673646at2"/>
<dbReference type="HOGENOM" id="CLU_548486_0_0_0"/>
<dbReference type="GO" id="GO:0071111">
    <property type="term" value="F:cyclic-guanylate-specific phosphodiesterase activity"/>
    <property type="evidence" value="ECO:0007669"/>
    <property type="project" value="InterPro"/>
</dbReference>
<dbReference type="InterPro" id="IPR001633">
    <property type="entry name" value="EAL_dom"/>
</dbReference>
<evidence type="ECO:0000256" key="1">
    <source>
        <dbReference type="SAM" id="Coils"/>
    </source>
</evidence>
<reference evidence="3 4" key="1">
    <citation type="journal article" date="2009" name="J. Bacteriol.">
        <title>Complete and draft genome sequences of six members of the Aquificales.</title>
        <authorList>
            <person name="Reysenbach A.L."/>
            <person name="Hamamura N."/>
            <person name="Podar M."/>
            <person name="Griffiths E."/>
            <person name="Ferreira S."/>
            <person name="Hochstein R."/>
            <person name="Heidelberg J."/>
            <person name="Johnson J."/>
            <person name="Mead D."/>
            <person name="Pohorille A."/>
            <person name="Sarmiento M."/>
            <person name="Schweighofer K."/>
            <person name="Seshadri R."/>
            <person name="Voytek M.A."/>
        </authorList>
    </citation>
    <scope>NUCLEOTIDE SEQUENCE [LARGE SCALE GENOMIC DNA]</scope>
    <source>
        <strain evidence="4">Az-Fu1 / DSM 15241 / OCM 825</strain>
    </source>
</reference>
<feature type="coiled-coil region" evidence="1">
    <location>
        <begin position="291"/>
        <end position="321"/>
    </location>
</feature>
<keyword evidence="1" id="KW-0175">Coiled coil</keyword>
<accession>C1DWL9</accession>
<sequence>MRKEPIYYYDLEKDKFLVEGFEVLADFPYLLSNPEIDYKTFIHHLDLLKNEDKKYVYHINIGTKTLEKYIDKIIEAIKKHPLKDNLVIEILEESHSKVDSFIEKLHQNAIKMSIDDFGTESANLDRVIKNIDFIESIKIDRVVWKNFTEIVKSLVESNLIKKANIKILAEKVETEEEVRKLISSGVRYFQGWYFKDFKTIVSKENLEDINLILQDSELLSYLFKKTLKISSYDSIEDLLNTFKAVIIAHFYNIPIENKEEFEQILDMVHKKESLNICHNLDEVAQKTLKKLNFILASLQTLENLLNKLKNERNKIETLNEIMIVRDSLKKYNLDLKYLLENFKTIPHEDFISKKEFMSTLKYRFNKKLPTTIVYLYFPSLRNVFFNKGVYYYKLTLDYLINKLNYYLPKDTVGALVDNFTIGIILDGNIKKNQKLIDSLKKHLSNTTFQIEKKFIELEPKIAYTDFKESDEDSEKPIYRIEALHYELTNFNQDVASE</sequence>